<dbReference type="Proteomes" id="UP000085678">
    <property type="component" value="Unplaced"/>
</dbReference>
<evidence type="ECO:0000313" key="5">
    <source>
        <dbReference type="RefSeq" id="XP_013400989.1"/>
    </source>
</evidence>
<feature type="compositionally biased region" description="Basic and acidic residues" evidence="2">
    <location>
        <begin position="49"/>
        <end position="59"/>
    </location>
</feature>
<evidence type="ECO:0000259" key="3">
    <source>
        <dbReference type="Pfam" id="PF07985"/>
    </source>
</evidence>
<gene>
    <name evidence="5" type="primary">LOC106166869</name>
</gene>
<dbReference type="AlphaFoldDB" id="A0A1S3ITX8"/>
<dbReference type="PANTHER" id="PTHR28626:SF3">
    <property type="entry name" value="SRR1-LIKE PROTEIN"/>
    <property type="match status" value="1"/>
</dbReference>
<accession>A0A1S3ITX8</accession>
<sequence>MCHVVIVSKLIIPTVPCFFVQLKMSEDRFQLVVRKKKGKGTANKRPCKRQQDRCSVDRDHDDDDGGSDENLDSLIERIQNCSVELLCSPFYKNLSDNLKKTIESVKDIHDADHQKCVTMVCYGIGNFASCLIARYQLGLLLCIRQEFQIPSERIHLYDPMFSKTEIRTLNSLGCSLITVNEEGKRQAEGLTIFLMLHCGKPLYNNLLWANWKARLLQNVIIVGNSFKNMELNIPHRIMEEEASYIIKILPYVTEVPVKNNFVHDDIFNNTSIHCFPACNLEEIQRIFWDSSPEPIYEKDAEIILKKEATLETM</sequence>
<dbReference type="STRING" id="7574.A0A1S3ITX8"/>
<dbReference type="InterPro" id="IPR012942">
    <property type="entry name" value="SRR1-like"/>
</dbReference>
<dbReference type="KEGG" id="lak:106166869"/>
<feature type="region of interest" description="Disordered" evidence="2">
    <location>
        <begin position="41"/>
        <end position="69"/>
    </location>
</feature>
<keyword evidence="4" id="KW-1185">Reference proteome</keyword>
<feature type="compositionally biased region" description="Acidic residues" evidence="2">
    <location>
        <begin position="60"/>
        <end position="69"/>
    </location>
</feature>
<organism evidence="4 5">
    <name type="scientific">Lingula anatina</name>
    <name type="common">Brachiopod</name>
    <name type="synonym">Lingula unguis</name>
    <dbReference type="NCBI Taxonomy" id="7574"/>
    <lineage>
        <taxon>Eukaryota</taxon>
        <taxon>Metazoa</taxon>
        <taxon>Spiralia</taxon>
        <taxon>Lophotrochozoa</taxon>
        <taxon>Brachiopoda</taxon>
        <taxon>Linguliformea</taxon>
        <taxon>Lingulata</taxon>
        <taxon>Lingulida</taxon>
        <taxon>Linguloidea</taxon>
        <taxon>Lingulidae</taxon>
        <taxon>Lingula</taxon>
    </lineage>
</organism>
<dbReference type="InParanoid" id="A0A1S3ITX8"/>
<dbReference type="GeneID" id="106166869"/>
<dbReference type="GO" id="GO:0005634">
    <property type="term" value="C:nucleus"/>
    <property type="evidence" value="ECO:0007669"/>
    <property type="project" value="TreeGrafter"/>
</dbReference>
<reference evidence="5" key="1">
    <citation type="submission" date="2025-08" db="UniProtKB">
        <authorList>
            <consortium name="RefSeq"/>
        </authorList>
    </citation>
    <scope>IDENTIFICATION</scope>
    <source>
        <tissue evidence="5">Gonads</tissue>
    </source>
</reference>
<proteinExistence type="inferred from homology"/>
<evidence type="ECO:0000313" key="4">
    <source>
        <dbReference type="Proteomes" id="UP000085678"/>
    </source>
</evidence>
<dbReference type="PANTHER" id="PTHR28626">
    <property type="entry name" value="SRR1-LIKE PROTEIN"/>
    <property type="match status" value="1"/>
</dbReference>
<protein>
    <submittedName>
        <fullName evidence="5">SRR1-like protein</fullName>
    </submittedName>
</protein>
<name>A0A1S3ITX8_LINAN</name>
<evidence type="ECO:0000256" key="2">
    <source>
        <dbReference type="SAM" id="MobiDB-lite"/>
    </source>
</evidence>
<dbReference type="FunCoup" id="A0A1S3ITX8">
    <property type="interactions" value="888"/>
</dbReference>
<dbReference type="GO" id="GO:0005737">
    <property type="term" value="C:cytoplasm"/>
    <property type="evidence" value="ECO:0007669"/>
    <property type="project" value="TreeGrafter"/>
</dbReference>
<evidence type="ECO:0000256" key="1">
    <source>
        <dbReference type="ARBA" id="ARBA00009856"/>
    </source>
</evidence>
<dbReference type="OrthoDB" id="551431at2759"/>
<feature type="domain" description="SRR1-like" evidence="3">
    <location>
        <begin position="105"/>
        <end position="274"/>
    </location>
</feature>
<dbReference type="InterPro" id="IPR040044">
    <property type="entry name" value="SRR1L"/>
</dbReference>
<comment type="similarity">
    <text evidence="1">Belongs to the SRR1 family.</text>
</comment>
<dbReference type="Pfam" id="PF07985">
    <property type="entry name" value="SRR1"/>
    <property type="match status" value="1"/>
</dbReference>
<dbReference type="RefSeq" id="XP_013400989.1">
    <property type="nucleotide sequence ID" value="XM_013545535.1"/>
</dbReference>